<dbReference type="CDD" id="cd08249">
    <property type="entry name" value="enoyl_reductase_like"/>
    <property type="match status" value="1"/>
</dbReference>
<feature type="region of interest" description="Disordered" evidence="1">
    <location>
        <begin position="1"/>
        <end position="27"/>
    </location>
</feature>
<dbReference type="RefSeq" id="WP_344859472.1">
    <property type="nucleotide sequence ID" value="NZ_BAAAZN010000005.1"/>
</dbReference>
<name>A0ABP6VY71_9PSEU</name>
<dbReference type="Pfam" id="PF08240">
    <property type="entry name" value="ADH_N"/>
    <property type="match status" value="1"/>
</dbReference>
<dbReference type="InterPro" id="IPR020843">
    <property type="entry name" value="ER"/>
</dbReference>
<dbReference type="Gene3D" id="3.40.50.720">
    <property type="entry name" value="NAD(P)-binding Rossmann-like Domain"/>
    <property type="match status" value="1"/>
</dbReference>
<dbReference type="EMBL" id="BAAAZN010000005">
    <property type="protein sequence ID" value="GAA3542449.1"/>
    <property type="molecule type" value="Genomic_DNA"/>
</dbReference>
<dbReference type="InterPro" id="IPR036291">
    <property type="entry name" value="NAD(P)-bd_dom_sf"/>
</dbReference>
<keyword evidence="4" id="KW-1185">Reference proteome</keyword>
<gene>
    <name evidence="3" type="ORF">GCM10022222_27670</name>
</gene>
<feature type="compositionally biased region" description="Low complexity" evidence="1">
    <location>
        <begin position="8"/>
        <end position="19"/>
    </location>
</feature>
<dbReference type="InterPro" id="IPR013149">
    <property type="entry name" value="ADH-like_C"/>
</dbReference>
<organism evidence="3 4">
    <name type="scientific">Amycolatopsis ultiminotia</name>
    <dbReference type="NCBI Taxonomy" id="543629"/>
    <lineage>
        <taxon>Bacteria</taxon>
        <taxon>Bacillati</taxon>
        <taxon>Actinomycetota</taxon>
        <taxon>Actinomycetes</taxon>
        <taxon>Pseudonocardiales</taxon>
        <taxon>Pseudonocardiaceae</taxon>
        <taxon>Amycolatopsis</taxon>
    </lineage>
</organism>
<dbReference type="InterPro" id="IPR047122">
    <property type="entry name" value="Trans-enoyl_RdTase-like"/>
</dbReference>
<dbReference type="Gene3D" id="3.90.180.10">
    <property type="entry name" value="Medium-chain alcohol dehydrogenases, catalytic domain"/>
    <property type="match status" value="1"/>
</dbReference>
<reference evidence="4" key="1">
    <citation type="journal article" date="2019" name="Int. J. Syst. Evol. Microbiol.">
        <title>The Global Catalogue of Microorganisms (GCM) 10K type strain sequencing project: providing services to taxonomists for standard genome sequencing and annotation.</title>
        <authorList>
            <consortium name="The Broad Institute Genomics Platform"/>
            <consortium name="The Broad Institute Genome Sequencing Center for Infectious Disease"/>
            <person name="Wu L."/>
            <person name="Ma J."/>
        </authorList>
    </citation>
    <scope>NUCLEOTIDE SEQUENCE [LARGE SCALE GENOMIC DNA]</scope>
    <source>
        <strain evidence="4">JCM 16898</strain>
    </source>
</reference>
<dbReference type="SUPFAM" id="SSF50129">
    <property type="entry name" value="GroES-like"/>
    <property type="match status" value="1"/>
</dbReference>
<evidence type="ECO:0000313" key="4">
    <source>
        <dbReference type="Proteomes" id="UP001500689"/>
    </source>
</evidence>
<dbReference type="Pfam" id="PF00107">
    <property type="entry name" value="ADH_zinc_N"/>
    <property type="match status" value="1"/>
</dbReference>
<protein>
    <recommendedName>
        <fullName evidence="2">Enoyl reductase (ER) domain-containing protein</fullName>
    </recommendedName>
</protein>
<dbReference type="PANTHER" id="PTHR45348:SF2">
    <property type="entry name" value="ZINC-TYPE ALCOHOL DEHYDROGENASE-LIKE PROTEIN C2E1P3.01"/>
    <property type="match status" value="1"/>
</dbReference>
<sequence>MTEQNTTGGNNAGQYQAGGNRTGHGKREQNKALWLAKRSAPFEAGPAQVTAPAANEVVVRVRAVAVNPIDSLHGVQFLAVVPWLQFPAVVGSDVAGEVVEVGSGVTRLKPGDRVLGHAVGIEKSHNRAAEGAFQHYTVLLEHLVSAIPGTLSYEQASVLPLTLSTAATGLFQQDHLGLALPVADPPERSETVLVWGGSTSVGSNAIQLARNAGYRVVTTASPHNFDYVKSLGAAEAVDYHSSTAVDELVERIGTSPLAGALAIGRRSLAPSVAIAAKVPGRKRVTSAQPERVVRLRSPRARRPGVHVSGIWGGTLKDNEVGPAIYAGFLPGALASGAYRAAPEAVVVGEGLEAIPDAIRQLRSGVSAKKLVVTL</sequence>
<dbReference type="SUPFAM" id="SSF51735">
    <property type="entry name" value="NAD(P)-binding Rossmann-fold domains"/>
    <property type="match status" value="1"/>
</dbReference>
<proteinExistence type="predicted"/>
<dbReference type="SMART" id="SM00829">
    <property type="entry name" value="PKS_ER"/>
    <property type="match status" value="1"/>
</dbReference>
<dbReference type="PANTHER" id="PTHR45348">
    <property type="entry name" value="HYPOTHETICAL OXIDOREDUCTASE (EUROFUNG)"/>
    <property type="match status" value="1"/>
</dbReference>
<evidence type="ECO:0000256" key="1">
    <source>
        <dbReference type="SAM" id="MobiDB-lite"/>
    </source>
</evidence>
<feature type="domain" description="Enoyl reductase (ER)" evidence="2">
    <location>
        <begin position="37"/>
        <end position="372"/>
    </location>
</feature>
<dbReference type="InterPro" id="IPR013154">
    <property type="entry name" value="ADH-like_N"/>
</dbReference>
<evidence type="ECO:0000313" key="3">
    <source>
        <dbReference type="EMBL" id="GAA3542449.1"/>
    </source>
</evidence>
<dbReference type="InterPro" id="IPR011032">
    <property type="entry name" value="GroES-like_sf"/>
</dbReference>
<accession>A0ABP6VY71</accession>
<evidence type="ECO:0000259" key="2">
    <source>
        <dbReference type="SMART" id="SM00829"/>
    </source>
</evidence>
<comment type="caution">
    <text evidence="3">The sequence shown here is derived from an EMBL/GenBank/DDBJ whole genome shotgun (WGS) entry which is preliminary data.</text>
</comment>
<dbReference type="Proteomes" id="UP001500689">
    <property type="component" value="Unassembled WGS sequence"/>
</dbReference>